<sequence length="120" mass="13680">MLTIGETAEVLGISAHTLRYYEKERIVLPLRDAGGDRRYDESHISWLKFVIKLKETQMPIAAIQKYASLVREGEHTAEARVKLLAEHKRSIRAQLETLTAADEMLERKIAGYRTLIGSSR</sequence>
<keyword evidence="4" id="KW-1185">Reference proteome</keyword>
<proteinExistence type="predicted"/>
<dbReference type="PANTHER" id="PTHR30204:SF82">
    <property type="entry name" value="TRANSCRIPTIONAL REGULATOR, MERR FAMILY"/>
    <property type="match status" value="1"/>
</dbReference>
<comment type="caution">
    <text evidence="3">The sequence shown here is derived from an EMBL/GenBank/DDBJ whole genome shotgun (WGS) entry which is preliminary data.</text>
</comment>
<dbReference type="SMART" id="SM00422">
    <property type="entry name" value="HTH_MERR"/>
    <property type="match status" value="1"/>
</dbReference>
<gene>
    <name evidence="3" type="ORF">GYN08_18770</name>
</gene>
<evidence type="ECO:0000313" key="4">
    <source>
        <dbReference type="Proteomes" id="UP000800303"/>
    </source>
</evidence>
<evidence type="ECO:0000256" key="1">
    <source>
        <dbReference type="ARBA" id="ARBA00023125"/>
    </source>
</evidence>
<dbReference type="RefSeq" id="WP_166277551.1">
    <property type="nucleotide sequence ID" value="NZ_JAAFGS010000008.1"/>
</dbReference>
<reference evidence="3 4" key="1">
    <citation type="submission" date="2020-01" db="EMBL/GenBank/DDBJ databases">
        <title>Polyphasic characterisation and genomic insights into a novel alkali tolerant bacterium VR-M41.</title>
        <authorList>
            <person name="Vemuluri V.R."/>
        </authorList>
    </citation>
    <scope>NUCLEOTIDE SEQUENCE [LARGE SCALE GENOMIC DNA]</scope>
    <source>
        <strain evidence="3 4">VR-M41</strain>
    </source>
</reference>
<dbReference type="InterPro" id="IPR000551">
    <property type="entry name" value="MerR-type_HTH_dom"/>
</dbReference>
<accession>A0ABX0FAM7</accession>
<dbReference type="PRINTS" id="PR00040">
    <property type="entry name" value="HTHMERR"/>
</dbReference>
<dbReference type="Pfam" id="PF13411">
    <property type="entry name" value="MerR_1"/>
    <property type="match status" value="1"/>
</dbReference>
<dbReference type="PANTHER" id="PTHR30204">
    <property type="entry name" value="REDOX-CYCLING DRUG-SENSING TRANSCRIPTIONAL ACTIVATOR SOXR"/>
    <property type="match status" value="1"/>
</dbReference>
<evidence type="ECO:0000259" key="2">
    <source>
        <dbReference type="PROSITE" id="PS50937"/>
    </source>
</evidence>
<dbReference type="PROSITE" id="PS50937">
    <property type="entry name" value="HTH_MERR_2"/>
    <property type="match status" value="1"/>
</dbReference>
<dbReference type="InterPro" id="IPR047057">
    <property type="entry name" value="MerR_fam"/>
</dbReference>
<organism evidence="3 4">
    <name type="scientific">Saccharibacillus alkalitolerans</name>
    <dbReference type="NCBI Taxonomy" id="2705290"/>
    <lineage>
        <taxon>Bacteria</taxon>
        <taxon>Bacillati</taxon>
        <taxon>Bacillota</taxon>
        <taxon>Bacilli</taxon>
        <taxon>Bacillales</taxon>
        <taxon>Paenibacillaceae</taxon>
        <taxon>Saccharibacillus</taxon>
    </lineage>
</organism>
<dbReference type="EMBL" id="JAAFGS010000008">
    <property type="protein sequence ID" value="NGZ77338.1"/>
    <property type="molecule type" value="Genomic_DNA"/>
</dbReference>
<feature type="domain" description="HTH merR-type" evidence="2">
    <location>
        <begin position="1"/>
        <end position="69"/>
    </location>
</feature>
<dbReference type="CDD" id="cd01109">
    <property type="entry name" value="HTH_YyaN"/>
    <property type="match status" value="1"/>
</dbReference>
<protein>
    <submittedName>
        <fullName evidence="3">MerR family transcriptional regulator</fullName>
    </submittedName>
</protein>
<dbReference type="Gene3D" id="1.10.1660.10">
    <property type="match status" value="1"/>
</dbReference>
<dbReference type="Proteomes" id="UP000800303">
    <property type="component" value="Unassembled WGS sequence"/>
</dbReference>
<evidence type="ECO:0000313" key="3">
    <source>
        <dbReference type="EMBL" id="NGZ77338.1"/>
    </source>
</evidence>
<name>A0ABX0FAM7_9BACL</name>
<dbReference type="SUPFAM" id="SSF46955">
    <property type="entry name" value="Putative DNA-binding domain"/>
    <property type="match status" value="1"/>
</dbReference>
<keyword evidence="1" id="KW-0238">DNA-binding</keyword>
<dbReference type="InterPro" id="IPR009061">
    <property type="entry name" value="DNA-bd_dom_put_sf"/>
</dbReference>